<evidence type="ECO:0000313" key="1">
    <source>
        <dbReference type="EMBL" id="KAH9322723.1"/>
    </source>
</evidence>
<name>A0AA38GJL4_TAXCH</name>
<dbReference type="Proteomes" id="UP000824469">
    <property type="component" value="Unassembled WGS sequence"/>
</dbReference>
<gene>
    <name evidence="1" type="ORF">KI387_017362</name>
</gene>
<comment type="caution">
    <text evidence="1">The sequence shown here is derived from an EMBL/GenBank/DDBJ whole genome shotgun (WGS) entry which is preliminary data.</text>
</comment>
<organism evidence="1 2">
    <name type="scientific">Taxus chinensis</name>
    <name type="common">Chinese yew</name>
    <name type="synonym">Taxus wallichiana var. chinensis</name>
    <dbReference type="NCBI Taxonomy" id="29808"/>
    <lineage>
        <taxon>Eukaryota</taxon>
        <taxon>Viridiplantae</taxon>
        <taxon>Streptophyta</taxon>
        <taxon>Embryophyta</taxon>
        <taxon>Tracheophyta</taxon>
        <taxon>Spermatophyta</taxon>
        <taxon>Pinopsida</taxon>
        <taxon>Pinidae</taxon>
        <taxon>Conifers II</taxon>
        <taxon>Cupressales</taxon>
        <taxon>Taxaceae</taxon>
        <taxon>Taxus</taxon>
    </lineage>
</organism>
<accession>A0AA38GJL4</accession>
<evidence type="ECO:0000313" key="2">
    <source>
        <dbReference type="Proteomes" id="UP000824469"/>
    </source>
</evidence>
<dbReference type="AlphaFoldDB" id="A0AA38GJL4"/>
<dbReference type="EMBL" id="JAHRHJ020000003">
    <property type="protein sequence ID" value="KAH9322723.1"/>
    <property type="molecule type" value="Genomic_DNA"/>
</dbReference>
<protein>
    <submittedName>
        <fullName evidence="1">Uncharacterized protein</fullName>
    </submittedName>
</protein>
<feature type="non-terminal residue" evidence="1">
    <location>
        <position position="50"/>
    </location>
</feature>
<sequence>MSHLVSDRLGQIRPVRALLSQLFRDKSSHFGRFGRFAYFWPARPKADPLS</sequence>
<keyword evidence="2" id="KW-1185">Reference proteome</keyword>
<proteinExistence type="predicted"/>
<reference evidence="1 2" key="1">
    <citation type="journal article" date="2021" name="Nat. Plants">
        <title>The Taxus genome provides insights into paclitaxel biosynthesis.</title>
        <authorList>
            <person name="Xiong X."/>
            <person name="Gou J."/>
            <person name="Liao Q."/>
            <person name="Li Y."/>
            <person name="Zhou Q."/>
            <person name="Bi G."/>
            <person name="Li C."/>
            <person name="Du R."/>
            <person name="Wang X."/>
            <person name="Sun T."/>
            <person name="Guo L."/>
            <person name="Liang H."/>
            <person name="Lu P."/>
            <person name="Wu Y."/>
            <person name="Zhang Z."/>
            <person name="Ro D.K."/>
            <person name="Shang Y."/>
            <person name="Huang S."/>
            <person name="Yan J."/>
        </authorList>
    </citation>
    <scope>NUCLEOTIDE SEQUENCE [LARGE SCALE GENOMIC DNA]</scope>
    <source>
        <strain evidence="1">Ta-2019</strain>
    </source>
</reference>